<feature type="compositionally biased region" description="Basic and acidic residues" evidence="1">
    <location>
        <begin position="135"/>
        <end position="144"/>
    </location>
</feature>
<name>A0ABN3C6U5_9ACTN</name>
<comment type="caution">
    <text evidence="3">The sequence shown here is derived from an EMBL/GenBank/DDBJ whole genome shotgun (WGS) entry which is preliminary data.</text>
</comment>
<evidence type="ECO:0000256" key="2">
    <source>
        <dbReference type="SAM" id="SignalP"/>
    </source>
</evidence>
<dbReference type="EMBL" id="BAAAOQ010000037">
    <property type="protein sequence ID" value="GAA2204987.1"/>
    <property type="molecule type" value="Genomic_DNA"/>
</dbReference>
<accession>A0ABN3C6U5</accession>
<evidence type="ECO:0008006" key="5">
    <source>
        <dbReference type="Google" id="ProtNLM"/>
    </source>
</evidence>
<evidence type="ECO:0000313" key="4">
    <source>
        <dbReference type="Proteomes" id="UP001501391"/>
    </source>
</evidence>
<dbReference type="PROSITE" id="PS51257">
    <property type="entry name" value="PROKAR_LIPOPROTEIN"/>
    <property type="match status" value="1"/>
</dbReference>
<feature type="signal peptide" evidence="2">
    <location>
        <begin position="1"/>
        <end position="20"/>
    </location>
</feature>
<dbReference type="RefSeq" id="WP_189397316.1">
    <property type="nucleotide sequence ID" value="NZ_BAAAOQ010000037.1"/>
</dbReference>
<organism evidence="3 4">
    <name type="scientific">Streptomyces bangladeshensis</name>
    <dbReference type="NCBI Taxonomy" id="295352"/>
    <lineage>
        <taxon>Bacteria</taxon>
        <taxon>Bacillati</taxon>
        <taxon>Actinomycetota</taxon>
        <taxon>Actinomycetes</taxon>
        <taxon>Kitasatosporales</taxon>
        <taxon>Streptomycetaceae</taxon>
        <taxon>Streptomyces</taxon>
    </lineage>
</organism>
<evidence type="ECO:0000313" key="3">
    <source>
        <dbReference type="EMBL" id="GAA2204987.1"/>
    </source>
</evidence>
<reference evidence="3 4" key="1">
    <citation type="journal article" date="2019" name="Int. J. Syst. Evol. Microbiol.">
        <title>The Global Catalogue of Microorganisms (GCM) 10K type strain sequencing project: providing services to taxonomists for standard genome sequencing and annotation.</title>
        <authorList>
            <consortium name="The Broad Institute Genomics Platform"/>
            <consortium name="The Broad Institute Genome Sequencing Center for Infectious Disease"/>
            <person name="Wu L."/>
            <person name="Ma J."/>
        </authorList>
    </citation>
    <scope>NUCLEOTIDE SEQUENCE [LARGE SCALE GENOMIC DNA]</scope>
    <source>
        <strain evidence="3 4">JCM 14924</strain>
    </source>
</reference>
<keyword evidence="2" id="KW-0732">Signal</keyword>
<feature type="compositionally biased region" description="Low complexity" evidence="1">
    <location>
        <begin position="87"/>
        <end position="98"/>
    </location>
</feature>
<gene>
    <name evidence="3" type="ORF">GCM10009787_74280</name>
</gene>
<protein>
    <recommendedName>
        <fullName evidence="5">Lipoprotein</fullName>
    </recommendedName>
</protein>
<sequence length="151" mass="15851">MHRTTTTAALLVTVAVSALAGCVTVRQPAAPGPPPGSAASQQTAPRPEGSAEPRVVQAPVREALEMARPSRHPEPSGPPARHRAPATPETSPRPRASSEPPPPHHFGPRRTPSPARPLLPGAPDVCTLGRTYGGWHKDSPEARICDQAYGR</sequence>
<feature type="region of interest" description="Disordered" evidence="1">
    <location>
        <begin position="26"/>
        <end position="151"/>
    </location>
</feature>
<feature type="chain" id="PRO_5045547531" description="Lipoprotein" evidence="2">
    <location>
        <begin position="21"/>
        <end position="151"/>
    </location>
</feature>
<keyword evidence="4" id="KW-1185">Reference proteome</keyword>
<proteinExistence type="predicted"/>
<evidence type="ECO:0000256" key="1">
    <source>
        <dbReference type="SAM" id="MobiDB-lite"/>
    </source>
</evidence>
<dbReference type="Proteomes" id="UP001501391">
    <property type="component" value="Unassembled WGS sequence"/>
</dbReference>